<evidence type="ECO:0000313" key="2">
    <source>
        <dbReference type="WBParaSite" id="RSKR_0000068100.1"/>
    </source>
</evidence>
<dbReference type="Proteomes" id="UP000095286">
    <property type="component" value="Unplaced"/>
</dbReference>
<accession>A0AC35THE1</accession>
<evidence type="ECO:0000313" key="1">
    <source>
        <dbReference type="Proteomes" id="UP000095286"/>
    </source>
</evidence>
<proteinExistence type="predicted"/>
<organism evidence="1 2">
    <name type="scientific">Rhabditophanes sp. KR3021</name>
    <dbReference type="NCBI Taxonomy" id="114890"/>
    <lineage>
        <taxon>Eukaryota</taxon>
        <taxon>Metazoa</taxon>
        <taxon>Ecdysozoa</taxon>
        <taxon>Nematoda</taxon>
        <taxon>Chromadorea</taxon>
        <taxon>Rhabditida</taxon>
        <taxon>Tylenchina</taxon>
        <taxon>Panagrolaimomorpha</taxon>
        <taxon>Strongyloidoidea</taxon>
        <taxon>Alloionematidae</taxon>
        <taxon>Rhabditophanes</taxon>
    </lineage>
</organism>
<dbReference type="WBParaSite" id="RSKR_0000068100.1">
    <property type="protein sequence ID" value="RSKR_0000068100.1"/>
    <property type="gene ID" value="RSKR_0000068100"/>
</dbReference>
<sequence length="420" mass="48556">MSLKSVICLLFIVHLSYQLENGLVRLPPMGWMSWTKFYCELDCERHPFGCINQDLYMSMADAMVKHGYADVGYEYIHIDDCWMERQRNSDGKLVADLKRFPSGIPALADYVSFIKNLYVNHLWCLSRFTQKISNLPFTKTMYEKIDVDTFAEWKVDYLKLDGCNIDTELMPVGYPLVSKLLAQTKRDIVYSCSWPAYLIDQPDKVNYTQIGEFCNLWRNFDDINRSWGSILSIIDYYDKNQDKLAENHGPGKWNDPDMIIVGNTEINADQSKVQMTIWSIWSAPLIMSNDLRIILPEYKEILQNKDVIAIDQDPLGIMGKLVFNMSSIGVYLKPITPFDSKNNLYSYALAFLNRGTHSVESEFDLTKVGLVNKGGYHLYDLWRNQKLGLYLPGDKLNITINPTSVEFFRCTLPQMIGRNF</sequence>
<reference evidence="2" key="1">
    <citation type="submission" date="2016-11" db="UniProtKB">
        <authorList>
            <consortium name="WormBaseParasite"/>
        </authorList>
    </citation>
    <scope>IDENTIFICATION</scope>
    <source>
        <strain evidence="2">KR3021</strain>
    </source>
</reference>
<protein>
    <submittedName>
        <fullName evidence="2">Alpha-galactosidase</fullName>
    </submittedName>
</protein>
<name>A0AC35THE1_9BILA</name>